<dbReference type="EMBL" id="JBAKIA010000007">
    <property type="protein sequence ID" value="MEJ8475020.1"/>
    <property type="molecule type" value="Genomic_DNA"/>
</dbReference>
<keyword evidence="4" id="KW-0460">Magnesium</keyword>
<dbReference type="SFLD" id="SFLDS00003">
    <property type="entry name" value="Haloacid_Dehalogenase"/>
    <property type="match status" value="1"/>
</dbReference>
<evidence type="ECO:0000256" key="3">
    <source>
        <dbReference type="ARBA" id="ARBA00022723"/>
    </source>
</evidence>
<gene>
    <name evidence="5" type="ORF">V6575_13055</name>
</gene>
<dbReference type="SUPFAM" id="SSF56784">
    <property type="entry name" value="HAD-like"/>
    <property type="match status" value="1"/>
</dbReference>
<dbReference type="InterPro" id="IPR023198">
    <property type="entry name" value="PGP-like_dom2"/>
</dbReference>
<keyword evidence="6" id="KW-1185">Reference proteome</keyword>
<name>A0ABU8TN85_9HYPH</name>
<evidence type="ECO:0000256" key="1">
    <source>
        <dbReference type="ARBA" id="ARBA00001946"/>
    </source>
</evidence>
<dbReference type="Gene3D" id="1.10.150.240">
    <property type="entry name" value="Putative phosphatase, domain 2"/>
    <property type="match status" value="1"/>
</dbReference>
<dbReference type="Proteomes" id="UP001385499">
    <property type="component" value="Unassembled WGS sequence"/>
</dbReference>
<dbReference type="InterPro" id="IPR006439">
    <property type="entry name" value="HAD-SF_hydro_IA"/>
</dbReference>
<accession>A0ABU8TN85</accession>
<comment type="caution">
    <text evidence="5">The sequence shown here is derived from an EMBL/GenBank/DDBJ whole genome shotgun (WGS) entry which is preliminary data.</text>
</comment>
<comment type="cofactor">
    <cofactor evidence="1">
        <name>Mg(2+)</name>
        <dbReference type="ChEBI" id="CHEBI:18420"/>
    </cofactor>
</comment>
<dbReference type="InterPro" id="IPR036412">
    <property type="entry name" value="HAD-like_sf"/>
</dbReference>
<dbReference type="Gene3D" id="3.40.50.1000">
    <property type="entry name" value="HAD superfamily/HAD-like"/>
    <property type="match status" value="1"/>
</dbReference>
<dbReference type="InterPro" id="IPR051600">
    <property type="entry name" value="Beta-PGM-like"/>
</dbReference>
<sequence length="218" mass="23034">MTTPGLVIFDCDGVLVDTETVANRVLAEVMTDLGVPMDGPACQRTFMGRTLESVQQMAEGMCGQKLPADWPDQIRQKDLEAFAAGIKPIEGICDVIGFLKDRSIPFCVGSSGKYEKMHATLGSAGLLDVFKDVLYSAQDCATGKPAPDIFLLAARGMGADPATCVVIEDSLPGVMAARSAGMAVYGYTADPACDKQAMRNAGAVLFDKMSALPELLIS</sequence>
<organism evidence="5 6">
    <name type="scientific">Roseibium algae</name>
    <dbReference type="NCBI Taxonomy" id="3123038"/>
    <lineage>
        <taxon>Bacteria</taxon>
        <taxon>Pseudomonadati</taxon>
        <taxon>Pseudomonadota</taxon>
        <taxon>Alphaproteobacteria</taxon>
        <taxon>Hyphomicrobiales</taxon>
        <taxon>Stappiaceae</taxon>
        <taxon>Roseibium</taxon>
    </lineage>
</organism>
<dbReference type="CDD" id="cd07526">
    <property type="entry name" value="HAD_BPGM_like"/>
    <property type="match status" value="1"/>
</dbReference>
<reference evidence="5 6" key="1">
    <citation type="submission" date="2024-02" db="EMBL/GenBank/DDBJ databases">
        <title>Roseibium algae sp. nov., isolated from marine alga (Grateloupia sp.), showing potential in myo-inositol conversion.</title>
        <authorList>
            <person name="Wang Y."/>
        </authorList>
    </citation>
    <scope>NUCLEOTIDE SEQUENCE [LARGE SCALE GENOMIC DNA]</scope>
    <source>
        <strain evidence="5 6">H3510</strain>
    </source>
</reference>
<protein>
    <submittedName>
        <fullName evidence="5">HAD family phosphatase</fullName>
    </submittedName>
</protein>
<dbReference type="SFLD" id="SFLDG01129">
    <property type="entry name" value="C1.5:_HAD__Beta-PGM__Phosphata"/>
    <property type="match status" value="1"/>
</dbReference>
<proteinExistence type="inferred from homology"/>
<comment type="similarity">
    <text evidence="2">Belongs to the HAD-like hydrolase superfamily. CbbY/CbbZ/Gph/YieH family.</text>
</comment>
<dbReference type="SFLD" id="SFLDG01135">
    <property type="entry name" value="C1.5.6:_HAD__Beta-PGM__Phospha"/>
    <property type="match status" value="1"/>
</dbReference>
<dbReference type="PANTHER" id="PTHR46193">
    <property type="entry name" value="6-PHOSPHOGLUCONATE PHOSPHATASE"/>
    <property type="match status" value="1"/>
</dbReference>
<keyword evidence="3" id="KW-0479">Metal-binding</keyword>
<evidence type="ECO:0000256" key="2">
    <source>
        <dbReference type="ARBA" id="ARBA00006171"/>
    </source>
</evidence>
<dbReference type="PANTHER" id="PTHR46193:SF10">
    <property type="entry name" value="6-PHOSPHOGLUCONATE PHOSPHATASE"/>
    <property type="match status" value="1"/>
</dbReference>
<dbReference type="Pfam" id="PF00702">
    <property type="entry name" value="Hydrolase"/>
    <property type="match status" value="1"/>
</dbReference>
<dbReference type="NCBIfam" id="TIGR01509">
    <property type="entry name" value="HAD-SF-IA-v3"/>
    <property type="match status" value="1"/>
</dbReference>
<dbReference type="RefSeq" id="WP_340274867.1">
    <property type="nucleotide sequence ID" value="NZ_JBAKIA010000007.1"/>
</dbReference>
<evidence type="ECO:0000256" key="4">
    <source>
        <dbReference type="ARBA" id="ARBA00022842"/>
    </source>
</evidence>
<evidence type="ECO:0000313" key="6">
    <source>
        <dbReference type="Proteomes" id="UP001385499"/>
    </source>
</evidence>
<evidence type="ECO:0000313" key="5">
    <source>
        <dbReference type="EMBL" id="MEJ8475020.1"/>
    </source>
</evidence>
<dbReference type="InterPro" id="IPR023214">
    <property type="entry name" value="HAD_sf"/>
</dbReference>